<sequence length="1006" mass="109661">MAWARIEWRLPFRPAALPVLVDEASGARGHVHVVSSSADAADLLFEMEGARRCALYFLPLAPRPCATGPAAGCTAAAAPPPPASRRAARFAAAAAGVAGAAEWRRRVRRAAVLWLEARTPRDALEECASDAEARRVAAAAAAAGRAWLVWAEERTRPVQLLDRLPRRWGGAALPPEGGVAHAGEARRGEFYTFQLAVYAPLREVALRVEWAALQGPAGATIERWRLRCVNQPNGSPPLSIARGRVQPLWLGVDVPPLAPAGVYRGAVLLRRRGAEERVGVALTVRAEPIEQRGDMQPWRHSRLRWLDSDAGVREEGLAARRGGRRSELWQPVSLDVRGLTMAAPGHRVVVLSRRGLPASLMVGNVELLDSPVHLRLLHSSGAELRWTAAAPPSLARSESGSIRWSAHGVLSKPPAACRRLRVDIEGEFYSDGLASIRVSLHAAGATPLLKVPLVEEATRLINGFDWKGTRRPDEVDFRWDGEAVGAVSGTRGQRGLNCRVWLGSAAAGVQLNLQDLEQSREAAATHCGQDDAGALRCDDLADAQYNVALGSAVWSNRRRGGATLRVQPRRAARAGEAAAPRHAMLSVTTGRVALGAAPLRLPFRLLLTPVRGAGAPRERYTTVDQAVSAVPGSWIVLHQGNQLNPYINYPFLTVDALRSYVQEAHAKGAKVKLYYTVRELSTSATEFWALRSLGGEVIVPSRNRGGDAWLQEHVRHNYSAAWHEVLADGEVDSSVHTAAFTTRWDNYWIEGILWLLRNVDIDGIYLDGAPYERTTLRRLRAALEPLVAHRPSPFLLDLHASCAGNPHLPYAELYPYIDSIWFGEQCDYASYSPEQWLAEVSGIPFGLQGQVLGDNSVQWKALVFGMTCRIYPDPMRCNPRPLWGAIDRLGLGRPHILGWWDRASPVSVSSHGNSSAAHVRASLFYYGATFAIAVANWAPHPVRFTFGLLWPKLRKLGLPAGAERTRLRAPAIHGFQSGGEWDVEESLVLGAAGAGLNEGYLLHLVT</sequence>
<reference evidence="2 3" key="1">
    <citation type="journal article" date="2024" name="Science">
        <title>Giant polyketide synthase enzymes in the biosynthesis of giant marine polyether toxins.</title>
        <authorList>
            <person name="Fallon T.R."/>
            <person name="Shende V.V."/>
            <person name="Wierzbicki I.H."/>
            <person name="Pendleton A.L."/>
            <person name="Watervoot N.F."/>
            <person name="Auber R.P."/>
            <person name="Gonzalez D.J."/>
            <person name="Wisecaver J.H."/>
            <person name="Moore B.S."/>
        </authorList>
    </citation>
    <scope>NUCLEOTIDE SEQUENCE [LARGE SCALE GENOMIC DNA]</scope>
    <source>
        <strain evidence="2 3">12B1</strain>
    </source>
</reference>
<evidence type="ECO:0000313" key="3">
    <source>
        <dbReference type="Proteomes" id="UP001515480"/>
    </source>
</evidence>
<organism evidence="2 3">
    <name type="scientific">Prymnesium parvum</name>
    <name type="common">Toxic golden alga</name>
    <dbReference type="NCBI Taxonomy" id="97485"/>
    <lineage>
        <taxon>Eukaryota</taxon>
        <taxon>Haptista</taxon>
        <taxon>Haptophyta</taxon>
        <taxon>Prymnesiophyceae</taxon>
        <taxon>Prymnesiales</taxon>
        <taxon>Prymnesiaceae</taxon>
        <taxon>Prymnesium</taxon>
    </lineage>
</organism>
<proteinExistence type="predicted"/>
<evidence type="ECO:0000259" key="1">
    <source>
        <dbReference type="Pfam" id="PF19543"/>
    </source>
</evidence>
<dbReference type="Pfam" id="PF19543">
    <property type="entry name" value="GH123_N"/>
    <property type="match status" value="1"/>
</dbReference>
<dbReference type="InterPro" id="IPR045711">
    <property type="entry name" value="GH123-like_N"/>
</dbReference>
<accession>A0AB34IC47</accession>
<comment type="caution">
    <text evidence="2">The sequence shown here is derived from an EMBL/GenBank/DDBJ whole genome shotgun (WGS) entry which is preliminary data.</text>
</comment>
<dbReference type="AlphaFoldDB" id="A0AB34IC47"/>
<dbReference type="Proteomes" id="UP001515480">
    <property type="component" value="Unassembled WGS sequence"/>
</dbReference>
<protein>
    <recommendedName>
        <fullName evidence="1">Glycoside hydrolase 123-like N-terminal domain-containing protein</fullName>
    </recommendedName>
</protein>
<feature type="domain" description="Glycoside hydrolase 123-like N-terminal" evidence="1">
    <location>
        <begin position="2"/>
        <end position="989"/>
    </location>
</feature>
<gene>
    <name evidence="2" type="ORF">AB1Y20_016204</name>
</gene>
<dbReference type="EMBL" id="JBGBPQ010000029">
    <property type="protein sequence ID" value="KAL1496241.1"/>
    <property type="molecule type" value="Genomic_DNA"/>
</dbReference>
<keyword evidence="3" id="KW-1185">Reference proteome</keyword>
<name>A0AB34IC47_PRYPA</name>
<evidence type="ECO:0000313" key="2">
    <source>
        <dbReference type="EMBL" id="KAL1496241.1"/>
    </source>
</evidence>